<dbReference type="EMBL" id="LSDA01000102">
    <property type="protein sequence ID" value="KXB56348.1"/>
    <property type="molecule type" value="Genomic_DNA"/>
</dbReference>
<gene>
    <name evidence="1" type="ORF">HMPREF1866_01856</name>
</gene>
<organism evidence="1 2">
    <name type="scientific">Lachnoanaerobaculum saburreum</name>
    <dbReference type="NCBI Taxonomy" id="467210"/>
    <lineage>
        <taxon>Bacteria</taxon>
        <taxon>Bacillati</taxon>
        <taxon>Bacillota</taxon>
        <taxon>Clostridia</taxon>
        <taxon>Lachnospirales</taxon>
        <taxon>Lachnospiraceae</taxon>
        <taxon>Lachnoanaerobaculum</taxon>
    </lineage>
</organism>
<protein>
    <submittedName>
        <fullName evidence="1">Uncharacterized protein</fullName>
    </submittedName>
</protein>
<keyword evidence="2" id="KW-1185">Reference proteome</keyword>
<proteinExistence type="predicted"/>
<accession>A0A133ZLN3</accession>
<sequence length="46" mass="5211">MIDFEEELSKFKPSPDISSVEDIIAKSDISDLNDILMELLKEQVKG</sequence>
<dbReference type="AlphaFoldDB" id="A0A133ZLN3"/>
<reference evidence="2" key="1">
    <citation type="submission" date="2016-01" db="EMBL/GenBank/DDBJ databases">
        <authorList>
            <person name="Mitreva M."/>
            <person name="Pepin K.H."/>
            <person name="Mihindukulasuriya K.A."/>
            <person name="Fulton R."/>
            <person name="Fronick C."/>
            <person name="O'Laughlin M."/>
            <person name="Miner T."/>
            <person name="Herter B."/>
            <person name="Rosa B.A."/>
            <person name="Cordes M."/>
            <person name="Tomlinson C."/>
            <person name="Wollam A."/>
            <person name="Palsikar V.B."/>
            <person name="Mardis E.R."/>
            <person name="Wilson R.K."/>
        </authorList>
    </citation>
    <scope>NUCLEOTIDE SEQUENCE [LARGE SCALE GENOMIC DNA]</scope>
    <source>
        <strain evidence="2">DNF00896</strain>
    </source>
</reference>
<evidence type="ECO:0000313" key="1">
    <source>
        <dbReference type="EMBL" id="KXB56348.1"/>
    </source>
</evidence>
<comment type="caution">
    <text evidence="1">The sequence shown here is derived from an EMBL/GenBank/DDBJ whole genome shotgun (WGS) entry which is preliminary data.</text>
</comment>
<dbReference type="PATRIC" id="fig|467210.3.peg.1837"/>
<name>A0A133ZLN3_9FIRM</name>
<evidence type="ECO:0000313" key="2">
    <source>
        <dbReference type="Proteomes" id="UP000070394"/>
    </source>
</evidence>
<dbReference type="RefSeq" id="WP_009445583.1">
    <property type="nucleotide sequence ID" value="NZ_KQ959836.1"/>
</dbReference>
<dbReference type="Proteomes" id="UP000070394">
    <property type="component" value="Unassembled WGS sequence"/>
</dbReference>